<feature type="binding site" description="axial binding residue" evidence="20">
    <location>
        <position position="66"/>
    </location>
    <ligand>
        <name>heme b</name>
        <dbReference type="ChEBI" id="CHEBI:60344"/>
        <label>2</label>
    </ligand>
    <ligandPart>
        <name>Fe</name>
        <dbReference type="ChEBI" id="CHEBI:18248"/>
    </ligandPart>
</feature>
<comment type="cofactor">
    <cofactor evidence="1">
        <name>Mo-bis(molybdopterin guanine dinucleotide)</name>
        <dbReference type="ChEBI" id="CHEBI:60539"/>
    </cofactor>
</comment>
<evidence type="ECO:0000256" key="5">
    <source>
        <dbReference type="ARBA" id="ARBA00022475"/>
    </source>
</evidence>
<keyword evidence="6 20" id="KW-0349">Heme</keyword>
<dbReference type="OrthoDB" id="9788113at2"/>
<feature type="transmembrane region" description="Helical" evidence="21">
    <location>
        <begin position="183"/>
        <end position="201"/>
    </location>
</feature>
<accession>A0A1B1BKR6</accession>
<dbReference type="NCBIfam" id="TIGR00351">
    <property type="entry name" value="narI"/>
    <property type="match status" value="1"/>
</dbReference>
<keyword evidence="8" id="KW-0479">Metal-binding</keyword>
<evidence type="ECO:0000313" key="23">
    <source>
        <dbReference type="EMBL" id="ANP73131.1"/>
    </source>
</evidence>
<dbReference type="GO" id="GO:0009055">
    <property type="term" value="F:electron transfer activity"/>
    <property type="evidence" value="ECO:0007669"/>
    <property type="project" value="TreeGrafter"/>
</dbReference>
<keyword evidence="4" id="KW-0813">Transport</keyword>
<dbReference type="STRING" id="670052.PA27867_2179"/>
<keyword evidence="12 20" id="KW-0408">Iron</keyword>
<evidence type="ECO:0000256" key="20">
    <source>
        <dbReference type="PIRSR" id="PIRSR603816-1"/>
    </source>
</evidence>
<dbReference type="GO" id="GO:0008940">
    <property type="term" value="F:nitrate reductase activity"/>
    <property type="evidence" value="ECO:0007669"/>
    <property type="project" value="InterPro"/>
</dbReference>
<keyword evidence="14 21" id="KW-0472">Membrane</keyword>
<dbReference type="InterPro" id="IPR003816">
    <property type="entry name" value="Nitrate_red_gam"/>
</dbReference>
<evidence type="ECO:0000256" key="18">
    <source>
        <dbReference type="ARBA" id="ARBA00061480"/>
    </source>
</evidence>
<comment type="similarity">
    <text evidence="16">In the central section; belongs to the NarJ/NarW family.</text>
</comment>
<dbReference type="FunFam" id="1.20.950.20:FF:000001">
    <property type="entry name" value="Respiratory nitrate reductase subunit gamma"/>
    <property type="match status" value="1"/>
</dbReference>
<dbReference type="InterPro" id="IPR023234">
    <property type="entry name" value="NarG-like_domain"/>
</dbReference>
<comment type="subcellular location">
    <subcellularLocation>
        <location evidence="3">Cell membrane</location>
        <topology evidence="3">Multi-pass membrane protein</topology>
    </subcellularLocation>
</comment>
<evidence type="ECO:0000259" key="22">
    <source>
        <dbReference type="Pfam" id="PF02665"/>
    </source>
</evidence>
<evidence type="ECO:0000256" key="8">
    <source>
        <dbReference type="ARBA" id="ARBA00022723"/>
    </source>
</evidence>
<dbReference type="PATRIC" id="fig|670052.7.peg.2241"/>
<evidence type="ECO:0000256" key="19">
    <source>
        <dbReference type="ARBA" id="ARBA00071287"/>
    </source>
</evidence>
<gene>
    <name evidence="23" type="ORF">PA27867_2179</name>
</gene>
<dbReference type="GO" id="GO:0046872">
    <property type="term" value="F:metal ion binding"/>
    <property type="evidence" value="ECO:0007669"/>
    <property type="project" value="UniProtKB-KW"/>
</dbReference>
<evidence type="ECO:0000256" key="4">
    <source>
        <dbReference type="ARBA" id="ARBA00022448"/>
    </source>
</evidence>
<dbReference type="AlphaFoldDB" id="A0A1B1BKR6"/>
<reference evidence="23 24" key="1">
    <citation type="submission" date="2016-06" db="EMBL/GenBank/DDBJ databases">
        <title>Genome sequencing of Cryobacterium arcticum PAMC 27867.</title>
        <authorList>
            <person name="Lee J."/>
            <person name="Kim O.-S."/>
        </authorList>
    </citation>
    <scope>NUCLEOTIDE SEQUENCE [LARGE SCALE GENOMIC DNA]</scope>
    <source>
        <strain evidence="23 24">PAMC 27867</strain>
    </source>
</reference>
<keyword evidence="24" id="KW-1185">Reference proteome</keyword>
<keyword evidence="13" id="KW-0534">Nitrate assimilation</keyword>
<evidence type="ECO:0000256" key="21">
    <source>
        <dbReference type="SAM" id="Phobius"/>
    </source>
</evidence>
<evidence type="ECO:0000256" key="16">
    <source>
        <dbReference type="ARBA" id="ARBA00061095"/>
    </source>
</evidence>
<protein>
    <recommendedName>
        <fullName evidence="19">Nitrate reductase-like protein NarX</fullName>
    </recommendedName>
</protein>
<comment type="similarity">
    <text evidence="18">In the N-terminal section; belongs to the nitrate reductase alpha subunit family.</text>
</comment>
<comment type="similarity">
    <text evidence="17">In the C-terminal section; belongs to the nitrate reductase gamma subunit family.</text>
</comment>
<feature type="binding site" description="axial binding residue" evidence="20">
    <location>
        <position position="206"/>
    </location>
    <ligand>
        <name>heme b</name>
        <dbReference type="ChEBI" id="CHEBI:60344"/>
        <label>1</label>
    </ligand>
    <ligandPart>
        <name>Fe</name>
        <dbReference type="ChEBI" id="CHEBI:18248"/>
    </ligandPart>
</feature>
<feature type="transmembrane region" description="Helical" evidence="21">
    <location>
        <begin position="47"/>
        <end position="72"/>
    </location>
</feature>
<dbReference type="Pfam" id="PF02665">
    <property type="entry name" value="Nitrate_red_gam"/>
    <property type="match status" value="1"/>
</dbReference>
<evidence type="ECO:0000256" key="6">
    <source>
        <dbReference type="ARBA" id="ARBA00022617"/>
    </source>
</evidence>
<dbReference type="PANTHER" id="PTHR30598">
    <property type="entry name" value="NITRATE REDUCTASE PRIVATE CHAPERONE, REDOX ENZYME MATURATION PROTEIN REMP FAMILY"/>
    <property type="match status" value="1"/>
</dbReference>
<evidence type="ECO:0000256" key="10">
    <source>
        <dbReference type="ARBA" id="ARBA00022989"/>
    </source>
</evidence>
<evidence type="ECO:0000256" key="1">
    <source>
        <dbReference type="ARBA" id="ARBA00001942"/>
    </source>
</evidence>
<evidence type="ECO:0000313" key="24">
    <source>
        <dbReference type="Proteomes" id="UP000092582"/>
    </source>
</evidence>
<dbReference type="Proteomes" id="UP000092582">
    <property type="component" value="Chromosome 1"/>
</dbReference>
<dbReference type="GO" id="GO:0009325">
    <property type="term" value="C:nitrate reductase complex"/>
    <property type="evidence" value="ECO:0007669"/>
    <property type="project" value="InterPro"/>
</dbReference>
<feature type="binding site" description="axial binding residue" evidence="20">
    <location>
        <position position="56"/>
    </location>
    <ligand>
        <name>heme b</name>
        <dbReference type="ChEBI" id="CHEBI:60344"/>
        <label>1</label>
    </ligand>
    <ligandPart>
        <name>Fe</name>
        <dbReference type="ChEBI" id="CHEBI:18248"/>
    </ligandPart>
</feature>
<dbReference type="InterPro" id="IPR051936">
    <property type="entry name" value="Heme-iron_electron_transfer"/>
</dbReference>
<dbReference type="GO" id="GO:0042128">
    <property type="term" value="P:nitrate assimilation"/>
    <property type="evidence" value="ECO:0007669"/>
    <property type="project" value="UniProtKB-KW"/>
</dbReference>
<keyword evidence="5" id="KW-1003">Cell membrane</keyword>
<keyword evidence="11" id="KW-0560">Oxidoreductase</keyword>
<keyword evidence="10 21" id="KW-1133">Transmembrane helix</keyword>
<dbReference type="EMBL" id="CP016282">
    <property type="protein sequence ID" value="ANP73131.1"/>
    <property type="molecule type" value="Genomic_DNA"/>
</dbReference>
<evidence type="ECO:0000256" key="2">
    <source>
        <dbReference type="ARBA" id="ARBA00001970"/>
    </source>
</evidence>
<dbReference type="GO" id="GO:0019645">
    <property type="term" value="P:anaerobic electron transport chain"/>
    <property type="evidence" value="ECO:0007669"/>
    <property type="project" value="TreeGrafter"/>
</dbReference>
<comment type="function">
    <text evidence="15">Does not seem to have nitrate reductase activity.</text>
</comment>
<keyword evidence="9" id="KW-0249">Electron transport</keyword>
<dbReference type="KEGG" id="cart:PA27867_2179"/>
<organism evidence="23 24">
    <name type="scientific">Cryobacterium arcticum</name>
    <dbReference type="NCBI Taxonomy" id="670052"/>
    <lineage>
        <taxon>Bacteria</taxon>
        <taxon>Bacillati</taxon>
        <taxon>Actinomycetota</taxon>
        <taxon>Actinomycetes</taxon>
        <taxon>Micrococcales</taxon>
        <taxon>Microbacteriaceae</taxon>
        <taxon>Cryobacterium</taxon>
    </lineage>
</organism>
<dbReference type="Gene3D" id="1.20.950.20">
    <property type="entry name" value="Transmembrane di-heme cytochromes, Chain C"/>
    <property type="match status" value="1"/>
</dbReference>
<feature type="transmembrane region" description="Helical" evidence="21">
    <location>
        <begin position="131"/>
        <end position="151"/>
    </location>
</feature>
<name>A0A1B1BKR6_9MICO</name>
<evidence type="ECO:0000256" key="11">
    <source>
        <dbReference type="ARBA" id="ARBA00023002"/>
    </source>
</evidence>
<dbReference type="PANTHER" id="PTHR30598:SF3">
    <property type="entry name" value="RESPIRATORY NITRATE REDUCTASE 1 GAMMA CHAIN"/>
    <property type="match status" value="1"/>
</dbReference>
<comment type="cofactor">
    <cofactor evidence="2">
        <name>heme b</name>
        <dbReference type="ChEBI" id="CHEBI:60344"/>
    </cofactor>
</comment>
<evidence type="ECO:0000256" key="3">
    <source>
        <dbReference type="ARBA" id="ARBA00004651"/>
    </source>
</evidence>
<evidence type="ECO:0000256" key="13">
    <source>
        <dbReference type="ARBA" id="ARBA00023063"/>
    </source>
</evidence>
<evidence type="ECO:0000256" key="9">
    <source>
        <dbReference type="ARBA" id="ARBA00022982"/>
    </source>
</evidence>
<evidence type="ECO:0000256" key="7">
    <source>
        <dbReference type="ARBA" id="ARBA00022692"/>
    </source>
</evidence>
<dbReference type="GO" id="GO:0020037">
    <property type="term" value="F:heme binding"/>
    <property type="evidence" value="ECO:0007669"/>
    <property type="project" value="TreeGrafter"/>
</dbReference>
<dbReference type="GO" id="GO:0005886">
    <property type="term" value="C:plasma membrane"/>
    <property type="evidence" value="ECO:0007669"/>
    <property type="project" value="UniProtKB-SubCell"/>
</dbReference>
<evidence type="ECO:0000256" key="12">
    <source>
        <dbReference type="ARBA" id="ARBA00023004"/>
    </source>
</evidence>
<feature type="binding site" description="axial binding residue" evidence="20">
    <location>
        <position position="188"/>
    </location>
    <ligand>
        <name>heme b</name>
        <dbReference type="ChEBI" id="CHEBI:60344"/>
        <label>1</label>
    </ligand>
    <ligandPart>
        <name>Fe</name>
        <dbReference type="ChEBI" id="CHEBI:18248"/>
    </ligandPart>
</feature>
<dbReference type="SUPFAM" id="SSF103501">
    <property type="entry name" value="Respiratory nitrate reductase 1 gamma chain"/>
    <property type="match status" value="1"/>
</dbReference>
<evidence type="ECO:0000256" key="17">
    <source>
        <dbReference type="ARBA" id="ARBA00061196"/>
    </source>
</evidence>
<dbReference type="InterPro" id="IPR036197">
    <property type="entry name" value="NarG-like_sf"/>
</dbReference>
<keyword evidence="7 21" id="KW-0812">Transmembrane</keyword>
<proteinExistence type="inferred from homology"/>
<feature type="transmembrane region" description="Helical" evidence="21">
    <location>
        <begin position="92"/>
        <end position="111"/>
    </location>
</feature>
<sequence length="269" mass="30887">MTPLDYLLWVAFPYIAAATFVVGHILRYRFDQFGWTSRSSQTYENRLLRWGSPMFHYGMLMVIGGHVVGLFIPKPWLEFFGVTEHIYHLGATWMGSIAAVLTIAGLIILIIRRRLVTRVHLATTVMDKVMYIFLGGTILFGTTATVLHQVLGAGYDYRGSISPWIRSLWGFQPQPELMSDVPFFFQLHVLTATALFLLWPFTRLVHVFSAPIGYIWRPYVIYRSRDTHKGSGARTVKRGWEKAELPNVRVSPRADEPARPSRSRTNIRR</sequence>
<feature type="domain" description="NarG-like" evidence="22">
    <location>
        <begin position="6"/>
        <end position="225"/>
    </location>
</feature>
<dbReference type="RefSeq" id="WP_066596322.1">
    <property type="nucleotide sequence ID" value="NZ_CP016282.1"/>
</dbReference>
<evidence type="ECO:0000256" key="15">
    <source>
        <dbReference type="ARBA" id="ARBA00056200"/>
    </source>
</evidence>
<evidence type="ECO:0000256" key="14">
    <source>
        <dbReference type="ARBA" id="ARBA00023136"/>
    </source>
</evidence>
<feature type="transmembrane region" description="Helical" evidence="21">
    <location>
        <begin position="6"/>
        <end position="26"/>
    </location>
</feature>